<evidence type="ECO:0000313" key="2">
    <source>
        <dbReference type="EMBL" id="REG11530.1"/>
    </source>
</evidence>
<protein>
    <submittedName>
        <fullName evidence="2">Uncharacterized protein</fullName>
    </submittedName>
</protein>
<evidence type="ECO:0000256" key="1">
    <source>
        <dbReference type="SAM" id="Phobius"/>
    </source>
</evidence>
<feature type="transmembrane region" description="Helical" evidence="1">
    <location>
        <begin position="42"/>
        <end position="63"/>
    </location>
</feature>
<name>A0A3E0ANK5_9CHLR</name>
<dbReference type="Proteomes" id="UP000256388">
    <property type="component" value="Unassembled WGS sequence"/>
</dbReference>
<gene>
    <name evidence="2" type="ORF">DFR64_1420</name>
</gene>
<evidence type="ECO:0000313" key="3">
    <source>
        <dbReference type="Proteomes" id="UP000256388"/>
    </source>
</evidence>
<keyword evidence="1" id="KW-0472">Membrane</keyword>
<comment type="caution">
    <text evidence="2">The sequence shown here is derived from an EMBL/GenBank/DDBJ whole genome shotgun (WGS) entry which is preliminary data.</text>
</comment>
<sequence>MRRMDEMELRINEKGIKWSWAFMVFSLVIWGVYASIKTHEISLPAILFILQNLVYFFVTSVEKTRVGDERGKKQLLIYFGVLFFLLTFGAILGLTLGR</sequence>
<dbReference type="EMBL" id="QUMS01000001">
    <property type="protein sequence ID" value="REG11530.1"/>
    <property type="molecule type" value="Genomic_DNA"/>
</dbReference>
<reference evidence="2 3" key="1">
    <citation type="submission" date="2018-08" db="EMBL/GenBank/DDBJ databases">
        <title>Genomic Encyclopedia of Type Strains, Phase IV (KMG-IV): sequencing the most valuable type-strain genomes for metagenomic binning, comparative biology and taxonomic classification.</title>
        <authorList>
            <person name="Goeker M."/>
        </authorList>
    </citation>
    <scope>NUCLEOTIDE SEQUENCE [LARGE SCALE GENOMIC DNA]</scope>
    <source>
        <strain evidence="2 3">DSM 23923</strain>
    </source>
</reference>
<keyword evidence="1" id="KW-0812">Transmembrane</keyword>
<keyword evidence="1" id="KW-1133">Transmembrane helix</keyword>
<keyword evidence="3" id="KW-1185">Reference proteome</keyword>
<accession>A0A3E0ANK5</accession>
<feature type="transmembrane region" description="Helical" evidence="1">
    <location>
        <begin position="20"/>
        <end position="36"/>
    </location>
</feature>
<dbReference type="AlphaFoldDB" id="A0A3E0ANK5"/>
<feature type="transmembrane region" description="Helical" evidence="1">
    <location>
        <begin position="75"/>
        <end position="96"/>
    </location>
</feature>
<proteinExistence type="predicted"/>
<organism evidence="2 3">
    <name type="scientific">Pelolinea submarina</name>
    <dbReference type="NCBI Taxonomy" id="913107"/>
    <lineage>
        <taxon>Bacteria</taxon>
        <taxon>Bacillati</taxon>
        <taxon>Chloroflexota</taxon>
        <taxon>Anaerolineae</taxon>
        <taxon>Anaerolineales</taxon>
        <taxon>Anaerolineaceae</taxon>
        <taxon>Pelolinea</taxon>
    </lineage>
</organism>